<feature type="region of interest" description="Disordered" evidence="1">
    <location>
        <begin position="58"/>
        <end position="90"/>
    </location>
</feature>
<sequence length="562" mass="65094">MHCEDAIQNNIGQRAGHPLRDHFRIIRKLAWLKIIENSKPYQPTAKYKKKKKVWIEEKEKSSHQLAAPEEKKSKQGGRRRSIRDRSKSQSISAVSSVNKLFASKDILFTDGSSIKESLNSSRNTGQNIPPLEDFPFKPLQRYTKNIGNLMAGKYLGNMYHDKKFFEVLLKHPGVESPNREASKKIKKLAKKSSKFLFQSQELLRSRRPFYFLRMSDAKTCGKLEERQLIKENSIKRSIELKSINLMAKMDAALSSKMLPDVVDAAEQIFEFCENKSKITLPNRDELLHSIYTSVRDAFYQLKCLRNTMTDAEKRLRTAVLLGLPRDKQESTFANITEYECPFENKKKKCLVIEERIRKSTSRELQIWFYHELTRLFYDRKQFELSRAYATKCLRESYVIGDNKWIVNTMFMIIRNDIAIKNNNGAKLGLKRCQRVVTVIGDDDLMETVNLCLDLLDEVPVELNLSARIIERRIKRIKALLTSDSAKNEAALIFQRIASSPAKRRMSVLPGMVYYNLKSVSKSRDNKEEKIKSSKSTHKDQKKAGSRENVKGTSFLDLIQDYH</sequence>
<dbReference type="PANTHER" id="PTHR21391">
    <property type="entry name" value="AT04489P-RELATED"/>
    <property type="match status" value="1"/>
</dbReference>
<dbReference type="EMBL" id="JARQZJ010000004">
    <property type="protein sequence ID" value="KAK9870772.1"/>
    <property type="molecule type" value="Genomic_DNA"/>
</dbReference>
<keyword evidence="3" id="KW-1185">Reference proteome</keyword>
<feature type="compositionally biased region" description="Basic and acidic residues" evidence="1">
    <location>
        <begin position="58"/>
        <end position="73"/>
    </location>
</feature>
<comment type="caution">
    <text evidence="2">The sequence shown here is derived from an EMBL/GenBank/DDBJ whole genome shotgun (WGS) entry which is preliminary data.</text>
</comment>
<evidence type="ECO:0000313" key="2">
    <source>
        <dbReference type="EMBL" id="KAK9870772.1"/>
    </source>
</evidence>
<name>A0AAW1TR19_9CUCU</name>
<accession>A0AAW1TR19</accession>
<dbReference type="Proteomes" id="UP001431783">
    <property type="component" value="Unassembled WGS sequence"/>
</dbReference>
<protein>
    <submittedName>
        <fullName evidence="2">Uncharacterized protein</fullName>
    </submittedName>
</protein>
<feature type="compositionally biased region" description="Basic and acidic residues" evidence="1">
    <location>
        <begin position="524"/>
        <end position="549"/>
    </location>
</feature>
<reference evidence="2 3" key="1">
    <citation type="submission" date="2023-03" db="EMBL/GenBank/DDBJ databases">
        <title>Genome insight into feeding habits of ladybird beetles.</title>
        <authorList>
            <person name="Li H.-S."/>
            <person name="Huang Y.-H."/>
            <person name="Pang H."/>
        </authorList>
    </citation>
    <scope>NUCLEOTIDE SEQUENCE [LARGE SCALE GENOMIC DNA]</scope>
    <source>
        <strain evidence="2">SYSU_2023b</strain>
        <tissue evidence="2">Whole body</tissue>
    </source>
</reference>
<dbReference type="AlphaFoldDB" id="A0AAW1TR19"/>
<gene>
    <name evidence="2" type="ORF">WA026_009733</name>
</gene>
<evidence type="ECO:0000256" key="1">
    <source>
        <dbReference type="SAM" id="MobiDB-lite"/>
    </source>
</evidence>
<proteinExistence type="predicted"/>
<feature type="region of interest" description="Disordered" evidence="1">
    <location>
        <begin position="524"/>
        <end position="550"/>
    </location>
</feature>
<dbReference type="PANTHER" id="PTHR21391:SF0">
    <property type="entry name" value="AT04489P-RELATED"/>
    <property type="match status" value="1"/>
</dbReference>
<organism evidence="2 3">
    <name type="scientific">Henosepilachna vigintioctopunctata</name>
    <dbReference type="NCBI Taxonomy" id="420089"/>
    <lineage>
        <taxon>Eukaryota</taxon>
        <taxon>Metazoa</taxon>
        <taxon>Ecdysozoa</taxon>
        <taxon>Arthropoda</taxon>
        <taxon>Hexapoda</taxon>
        <taxon>Insecta</taxon>
        <taxon>Pterygota</taxon>
        <taxon>Neoptera</taxon>
        <taxon>Endopterygota</taxon>
        <taxon>Coleoptera</taxon>
        <taxon>Polyphaga</taxon>
        <taxon>Cucujiformia</taxon>
        <taxon>Coccinelloidea</taxon>
        <taxon>Coccinellidae</taxon>
        <taxon>Epilachninae</taxon>
        <taxon>Epilachnini</taxon>
        <taxon>Henosepilachna</taxon>
    </lineage>
</organism>
<evidence type="ECO:0000313" key="3">
    <source>
        <dbReference type="Proteomes" id="UP001431783"/>
    </source>
</evidence>